<protein>
    <submittedName>
        <fullName evidence="4">Phosphopantetheine-binding protein</fullName>
    </submittedName>
</protein>
<evidence type="ECO:0000313" key="5">
    <source>
        <dbReference type="Proteomes" id="UP001140230"/>
    </source>
</evidence>
<dbReference type="Gene3D" id="1.10.1200.10">
    <property type="entry name" value="ACP-like"/>
    <property type="match status" value="1"/>
</dbReference>
<dbReference type="PANTHER" id="PTHR45527:SF1">
    <property type="entry name" value="FATTY ACID SYNTHASE"/>
    <property type="match status" value="1"/>
</dbReference>
<evidence type="ECO:0000256" key="1">
    <source>
        <dbReference type="ARBA" id="ARBA00022450"/>
    </source>
</evidence>
<sequence>AHARLVGYVTGAGAQSPDLDALRQHLRAHLPTPMLPAALVLLPAMPLTPNGKLDRKALPAPAIVAGWDVATVSVWEHESADPAGLHPVRRRALFAPIATPSTRANVQLLRRQNADAPLGATGRMAIRGAAIARGYLGQPGWTAERFQPDPASQIAGARRCLTDDFGRIGADGALYCLGADGDTLLHGRAIELPSLEGALRADQRVRAAAARIATDDAGRSSLTAYIVVDESRSIGIETELMQRLTEQLPEYMLPESLLRVRALPLAADGRLDRARLLLLDRQERTPSHSQSEGVLVGIWKLVLQSDIVDADRSFFELGGNSLNLLTAARLVSDRFQRKVTAADLLRHVSLRGLARHLDAANAHQDDGDTPQRRAAARLSALRERPRRASGARP</sequence>
<dbReference type="Gene3D" id="3.40.50.12780">
    <property type="entry name" value="N-terminal domain of ligase-like"/>
    <property type="match status" value="1"/>
</dbReference>
<dbReference type="Pfam" id="PF00550">
    <property type="entry name" value="PP-binding"/>
    <property type="match status" value="1"/>
</dbReference>
<dbReference type="Proteomes" id="UP001140230">
    <property type="component" value="Unassembled WGS sequence"/>
</dbReference>
<dbReference type="InterPro" id="IPR020806">
    <property type="entry name" value="PKS_PP-bd"/>
</dbReference>
<dbReference type="SUPFAM" id="SSF56801">
    <property type="entry name" value="Acetyl-CoA synthetase-like"/>
    <property type="match status" value="2"/>
</dbReference>
<accession>A0A9X4H7J8</accession>
<dbReference type="GO" id="GO:0043041">
    <property type="term" value="P:amino acid activation for nonribosomal peptide biosynthetic process"/>
    <property type="evidence" value="ECO:0007669"/>
    <property type="project" value="TreeGrafter"/>
</dbReference>
<evidence type="ECO:0000259" key="3">
    <source>
        <dbReference type="PROSITE" id="PS50075"/>
    </source>
</evidence>
<dbReference type="InterPro" id="IPR009081">
    <property type="entry name" value="PP-bd_ACP"/>
</dbReference>
<dbReference type="SMART" id="SM00823">
    <property type="entry name" value="PKS_PP"/>
    <property type="match status" value="1"/>
</dbReference>
<evidence type="ECO:0000256" key="2">
    <source>
        <dbReference type="ARBA" id="ARBA00022553"/>
    </source>
</evidence>
<keyword evidence="1" id="KW-0596">Phosphopantetheine</keyword>
<reference evidence="4" key="1">
    <citation type="journal article" date="2022" name="Phytopathology">
        <title>Whole genome sequencing-based tracing of a 2022 introduction and outbreak of Xanthomonas hortorum pv. pelargonii.</title>
        <authorList>
            <person name="Iruegas Bocardo F."/>
            <person name="Weisberg A.J."/>
            <person name="Riutta E.R."/>
            <person name="Kilday K.B."/>
            <person name="Bonkowski J.C."/>
            <person name="Creswell T.C."/>
            <person name="Daughtrey M."/>
            <person name="Rane K.K."/>
            <person name="Grunwald N.J."/>
            <person name="Chang J.H."/>
            <person name="Putnam M."/>
        </authorList>
    </citation>
    <scope>NUCLEOTIDE SEQUENCE</scope>
    <source>
        <strain evidence="4">22-338</strain>
    </source>
</reference>
<dbReference type="InterPro" id="IPR042099">
    <property type="entry name" value="ANL_N_sf"/>
</dbReference>
<comment type="caution">
    <text evidence="4">The sequence shown here is derived from an EMBL/GenBank/DDBJ whole genome shotgun (WGS) entry which is preliminary data.</text>
</comment>
<dbReference type="RefSeq" id="WP_273664672.1">
    <property type="nucleotide sequence ID" value="NZ_JANWTP010000120.1"/>
</dbReference>
<dbReference type="EMBL" id="JANWTP010000120">
    <property type="protein sequence ID" value="MDC8640405.1"/>
    <property type="molecule type" value="Genomic_DNA"/>
</dbReference>
<gene>
    <name evidence="4" type="ORF">NY667_22030</name>
</gene>
<proteinExistence type="predicted"/>
<dbReference type="GO" id="GO:0005829">
    <property type="term" value="C:cytosol"/>
    <property type="evidence" value="ECO:0007669"/>
    <property type="project" value="TreeGrafter"/>
</dbReference>
<feature type="non-terminal residue" evidence="4">
    <location>
        <position position="1"/>
    </location>
</feature>
<organism evidence="4 5">
    <name type="scientific">Xanthomonas hortorum pv. hederae</name>
    <dbReference type="NCBI Taxonomy" id="453603"/>
    <lineage>
        <taxon>Bacteria</taxon>
        <taxon>Pseudomonadati</taxon>
        <taxon>Pseudomonadota</taxon>
        <taxon>Gammaproteobacteria</taxon>
        <taxon>Lysobacterales</taxon>
        <taxon>Lysobacteraceae</taxon>
        <taxon>Xanthomonas</taxon>
    </lineage>
</organism>
<feature type="domain" description="Carrier" evidence="3">
    <location>
        <begin position="286"/>
        <end position="361"/>
    </location>
</feature>
<dbReference type="Gene3D" id="3.30.300.30">
    <property type="match status" value="2"/>
</dbReference>
<dbReference type="InterPro" id="IPR036736">
    <property type="entry name" value="ACP-like_sf"/>
</dbReference>
<reference evidence="4" key="2">
    <citation type="submission" date="2022-08" db="EMBL/GenBank/DDBJ databases">
        <authorList>
            <person name="Iruegas-Bocardo F."/>
            <person name="Weisberg A.J."/>
            <person name="Riutta E.R."/>
            <person name="Kilday K."/>
            <person name="Bonkowski J.C."/>
            <person name="Creswell T."/>
            <person name="Daughtrey M.L."/>
            <person name="Rane K."/>
            <person name="Grunwald N.J."/>
            <person name="Chang J.H."/>
            <person name="Putnam M.L."/>
        </authorList>
    </citation>
    <scope>NUCLEOTIDE SEQUENCE</scope>
    <source>
        <strain evidence="4">22-338</strain>
    </source>
</reference>
<dbReference type="InterPro" id="IPR006162">
    <property type="entry name" value="Ppantetheine_attach_site"/>
</dbReference>
<dbReference type="AlphaFoldDB" id="A0A9X4H7J8"/>
<dbReference type="PROSITE" id="PS00012">
    <property type="entry name" value="PHOSPHOPANTETHEINE"/>
    <property type="match status" value="1"/>
</dbReference>
<evidence type="ECO:0000313" key="4">
    <source>
        <dbReference type="EMBL" id="MDC8640405.1"/>
    </source>
</evidence>
<dbReference type="SUPFAM" id="SSF47336">
    <property type="entry name" value="ACP-like"/>
    <property type="match status" value="1"/>
</dbReference>
<dbReference type="PANTHER" id="PTHR45527">
    <property type="entry name" value="NONRIBOSOMAL PEPTIDE SYNTHETASE"/>
    <property type="match status" value="1"/>
</dbReference>
<dbReference type="GO" id="GO:0031177">
    <property type="term" value="F:phosphopantetheine binding"/>
    <property type="evidence" value="ECO:0007669"/>
    <property type="project" value="InterPro"/>
</dbReference>
<keyword evidence="2" id="KW-0597">Phosphoprotein</keyword>
<dbReference type="PROSITE" id="PS50075">
    <property type="entry name" value="CARRIER"/>
    <property type="match status" value="1"/>
</dbReference>
<dbReference type="GO" id="GO:0044550">
    <property type="term" value="P:secondary metabolite biosynthetic process"/>
    <property type="evidence" value="ECO:0007669"/>
    <property type="project" value="TreeGrafter"/>
</dbReference>
<dbReference type="InterPro" id="IPR045851">
    <property type="entry name" value="AMP-bd_C_sf"/>
</dbReference>
<name>A0A9X4H7J8_9XANT</name>